<dbReference type="Proteomes" id="UP001472677">
    <property type="component" value="Unassembled WGS sequence"/>
</dbReference>
<comment type="caution">
    <text evidence="1">The sequence shown here is derived from an EMBL/GenBank/DDBJ whole genome shotgun (WGS) entry which is preliminary data.</text>
</comment>
<organism evidence="1 2">
    <name type="scientific">Hibiscus sabdariffa</name>
    <name type="common">roselle</name>
    <dbReference type="NCBI Taxonomy" id="183260"/>
    <lineage>
        <taxon>Eukaryota</taxon>
        <taxon>Viridiplantae</taxon>
        <taxon>Streptophyta</taxon>
        <taxon>Embryophyta</taxon>
        <taxon>Tracheophyta</taxon>
        <taxon>Spermatophyta</taxon>
        <taxon>Magnoliopsida</taxon>
        <taxon>eudicotyledons</taxon>
        <taxon>Gunneridae</taxon>
        <taxon>Pentapetalae</taxon>
        <taxon>rosids</taxon>
        <taxon>malvids</taxon>
        <taxon>Malvales</taxon>
        <taxon>Malvaceae</taxon>
        <taxon>Malvoideae</taxon>
        <taxon>Hibiscus</taxon>
    </lineage>
</organism>
<name>A0ABR2ALR3_9ROSI</name>
<protein>
    <submittedName>
        <fullName evidence="1">Uncharacterized protein</fullName>
    </submittedName>
</protein>
<dbReference type="EMBL" id="JBBPBM010000518">
    <property type="protein sequence ID" value="KAK8494595.1"/>
    <property type="molecule type" value="Genomic_DNA"/>
</dbReference>
<sequence length="92" mass="9135">MTEVAGVGAGDKIGTSAGATGLGGVGSMGCWWSLGDCQSKISFSSSDEKWTSSVLPALVEGLADGMGWVAAERVAAGITSGWVLKKVAAEGN</sequence>
<evidence type="ECO:0000313" key="2">
    <source>
        <dbReference type="Proteomes" id="UP001472677"/>
    </source>
</evidence>
<gene>
    <name evidence="1" type="ORF">V6N12_003482</name>
</gene>
<keyword evidence="2" id="KW-1185">Reference proteome</keyword>
<proteinExistence type="predicted"/>
<accession>A0ABR2ALR3</accession>
<evidence type="ECO:0000313" key="1">
    <source>
        <dbReference type="EMBL" id="KAK8494595.1"/>
    </source>
</evidence>
<reference evidence="1 2" key="1">
    <citation type="journal article" date="2024" name="G3 (Bethesda)">
        <title>Genome assembly of Hibiscus sabdariffa L. provides insights into metabolisms of medicinal natural products.</title>
        <authorList>
            <person name="Kim T."/>
        </authorList>
    </citation>
    <scope>NUCLEOTIDE SEQUENCE [LARGE SCALE GENOMIC DNA]</scope>
    <source>
        <strain evidence="1">TK-2024</strain>
        <tissue evidence="1">Old leaves</tissue>
    </source>
</reference>